<accession>A0A1S8CUS5</accession>
<dbReference type="InterPro" id="IPR003661">
    <property type="entry name" value="HisK_dim/P_dom"/>
</dbReference>
<dbReference type="Gene3D" id="3.30.450.40">
    <property type="match status" value="1"/>
</dbReference>
<dbReference type="Gene3D" id="1.10.287.130">
    <property type="match status" value="1"/>
</dbReference>
<dbReference type="CDD" id="cd00075">
    <property type="entry name" value="HATPase"/>
    <property type="match status" value="1"/>
</dbReference>
<feature type="domain" description="Histidine kinase" evidence="6">
    <location>
        <begin position="188"/>
        <end position="406"/>
    </location>
</feature>
<dbReference type="SUPFAM" id="SSF55874">
    <property type="entry name" value="ATPase domain of HSP90 chaperone/DNA topoisomerase II/histidine kinase"/>
    <property type="match status" value="1"/>
</dbReference>
<dbReference type="EC" id="2.7.13.3" evidence="2"/>
<dbReference type="SUPFAM" id="SSF47384">
    <property type="entry name" value="Homodimeric domain of signal transducing histidine kinase"/>
    <property type="match status" value="1"/>
</dbReference>
<dbReference type="PANTHER" id="PTHR43102:SF2">
    <property type="entry name" value="GAF DOMAIN-CONTAINING PROTEIN"/>
    <property type="match status" value="1"/>
</dbReference>
<dbReference type="AlphaFoldDB" id="A0A1S8CUS5"/>
<dbReference type="Pfam" id="PF02518">
    <property type="entry name" value="HATPase_c"/>
    <property type="match status" value="1"/>
</dbReference>
<dbReference type="GO" id="GO:0005886">
    <property type="term" value="C:plasma membrane"/>
    <property type="evidence" value="ECO:0007669"/>
    <property type="project" value="UniProtKB-ARBA"/>
</dbReference>
<evidence type="ECO:0000256" key="4">
    <source>
        <dbReference type="ARBA" id="ARBA00022679"/>
    </source>
</evidence>
<dbReference type="PROSITE" id="PS50109">
    <property type="entry name" value="HIS_KIN"/>
    <property type="match status" value="1"/>
</dbReference>
<dbReference type="InterPro" id="IPR029016">
    <property type="entry name" value="GAF-like_dom_sf"/>
</dbReference>
<dbReference type="InterPro" id="IPR003018">
    <property type="entry name" value="GAF"/>
</dbReference>
<dbReference type="SMART" id="SM00387">
    <property type="entry name" value="HATPase_c"/>
    <property type="match status" value="1"/>
</dbReference>
<dbReference type="Gene3D" id="3.30.565.10">
    <property type="entry name" value="Histidine kinase-like ATPase, C-terminal domain"/>
    <property type="match status" value="1"/>
</dbReference>
<dbReference type="PANTHER" id="PTHR43102">
    <property type="entry name" value="SLR1143 PROTEIN"/>
    <property type="match status" value="1"/>
</dbReference>
<evidence type="ECO:0000313" key="7">
    <source>
        <dbReference type="EMBL" id="ONG39590.1"/>
    </source>
</evidence>
<dbReference type="Proteomes" id="UP000192132">
    <property type="component" value="Unassembled WGS sequence"/>
</dbReference>
<dbReference type="GO" id="GO:0000155">
    <property type="term" value="F:phosphorelay sensor kinase activity"/>
    <property type="evidence" value="ECO:0007669"/>
    <property type="project" value="InterPro"/>
</dbReference>
<organism evidence="7 8">
    <name type="scientific">Alkanindiges hydrocarboniclasticus</name>
    <dbReference type="NCBI Taxonomy" id="1907941"/>
    <lineage>
        <taxon>Bacteria</taxon>
        <taxon>Pseudomonadati</taxon>
        <taxon>Pseudomonadota</taxon>
        <taxon>Gammaproteobacteria</taxon>
        <taxon>Moraxellales</taxon>
        <taxon>Moraxellaceae</taxon>
        <taxon>Alkanindiges</taxon>
    </lineage>
</organism>
<evidence type="ECO:0000256" key="2">
    <source>
        <dbReference type="ARBA" id="ARBA00012438"/>
    </source>
</evidence>
<dbReference type="STRING" id="1907941.BKE30_09580"/>
<dbReference type="InterPro" id="IPR004358">
    <property type="entry name" value="Sig_transdc_His_kin-like_C"/>
</dbReference>
<protein>
    <recommendedName>
        <fullName evidence="2">histidine kinase</fullName>
        <ecNumber evidence="2">2.7.13.3</ecNumber>
    </recommendedName>
</protein>
<dbReference type="InterPro" id="IPR036890">
    <property type="entry name" value="HATPase_C_sf"/>
</dbReference>
<evidence type="ECO:0000256" key="5">
    <source>
        <dbReference type="ARBA" id="ARBA00022777"/>
    </source>
</evidence>
<dbReference type="CDD" id="cd00082">
    <property type="entry name" value="HisKA"/>
    <property type="match status" value="1"/>
</dbReference>
<keyword evidence="5 7" id="KW-0418">Kinase</keyword>
<dbReference type="SMART" id="SM00065">
    <property type="entry name" value="GAF"/>
    <property type="match status" value="1"/>
</dbReference>
<keyword evidence="4" id="KW-0808">Transferase</keyword>
<evidence type="ECO:0000256" key="1">
    <source>
        <dbReference type="ARBA" id="ARBA00000085"/>
    </source>
</evidence>
<gene>
    <name evidence="7" type="ORF">BKE30_09580</name>
</gene>
<dbReference type="PRINTS" id="PR00344">
    <property type="entry name" value="BCTRLSENSOR"/>
</dbReference>
<dbReference type="EMBL" id="MLCN01000023">
    <property type="protein sequence ID" value="ONG39590.1"/>
    <property type="molecule type" value="Genomic_DNA"/>
</dbReference>
<dbReference type="SUPFAM" id="SSF55781">
    <property type="entry name" value="GAF domain-like"/>
    <property type="match status" value="1"/>
</dbReference>
<dbReference type="InterPro" id="IPR003594">
    <property type="entry name" value="HATPase_dom"/>
</dbReference>
<comment type="caution">
    <text evidence="7">The sequence shown here is derived from an EMBL/GenBank/DDBJ whole genome shotgun (WGS) entry which is preliminary data.</text>
</comment>
<dbReference type="InterPro" id="IPR005467">
    <property type="entry name" value="His_kinase_dom"/>
</dbReference>
<keyword evidence="3" id="KW-0597">Phosphoprotein</keyword>
<evidence type="ECO:0000259" key="6">
    <source>
        <dbReference type="PROSITE" id="PS50109"/>
    </source>
</evidence>
<evidence type="ECO:0000313" key="8">
    <source>
        <dbReference type="Proteomes" id="UP000192132"/>
    </source>
</evidence>
<dbReference type="RefSeq" id="WP_076878381.1">
    <property type="nucleotide sequence ID" value="NZ_MLCN01000023.1"/>
</dbReference>
<dbReference type="FunFam" id="3.30.565.10:FF:000006">
    <property type="entry name" value="Sensor histidine kinase WalK"/>
    <property type="match status" value="1"/>
</dbReference>
<dbReference type="Pfam" id="PF01590">
    <property type="entry name" value="GAF"/>
    <property type="match status" value="1"/>
</dbReference>
<name>A0A1S8CUS5_9GAMM</name>
<comment type="catalytic activity">
    <reaction evidence="1">
        <text>ATP + protein L-histidine = ADP + protein N-phospho-L-histidine.</text>
        <dbReference type="EC" id="2.7.13.3"/>
    </reaction>
</comment>
<keyword evidence="8" id="KW-1185">Reference proteome</keyword>
<dbReference type="Pfam" id="PF00512">
    <property type="entry name" value="HisKA"/>
    <property type="match status" value="1"/>
</dbReference>
<dbReference type="InterPro" id="IPR036097">
    <property type="entry name" value="HisK_dim/P_sf"/>
</dbReference>
<dbReference type="OrthoDB" id="9770795at2"/>
<reference evidence="7 8" key="1">
    <citation type="submission" date="2016-10" db="EMBL/GenBank/DDBJ databases">
        <title>Draft Genome sequence of Alkanindiges sp. strain H1.</title>
        <authorList>
            <person name="Subhash Y."/>
            <person name="Lee S."/>
        </authorList>
    </citation>
    <scope>NUCLEOTIDE SEQUENCE [LARGE SCALE GENOMIC DNA]</scope>
    <source>
        <strain evidence="7 8">H1</strain>
    </source>
</reference>
<evidence type="ECO:0000256" key="3">
    <source>
        <dbReference type="ARBA" id="ARBA00022553"/>
    </source>
</evidence>
<proteinExistence type="predicted"/>
<dbReference type="SMART" id="SM00388">
    <property type="entry name" value="HisKA"/>
    <property type="match status" value="1"/>
</dbReference>
<sequence>MIEAELPSNEPERIHTLHQYQIMDTEDEECFNDLVQLAANICNVPISIISLLDDKRSWFKSAHGVPRGDEIDRKFSICSHAILQPEVFIVEDTSLDPRFVDNPIVTGDLNVRFYAGAPLKTSDGHHLGTLCILDSKPRKLEPAQVEGLRILAHQVMAHLELRKSHRAVEDSNDKLKEINASKDKFFSIIAHDLRAPFHGILGFSEVLETEIDDLDEKGIRDIAGYLRSTAHATFRLLENLLQWAMSEGGAIIYRPLDVQIEQVFQKVFEVLGAMAQKKNVALHNDADPQLTVYVDLNMMTSVLQNLTSNAIKFTHNGGHVYLSAQKVDNEIHISVRDTGVGMPQEQIKEFFMRQQPKSIKGTDGEKGTGLGLLLCRQFVEKNNGRVEITAKPNEGTTFTIMIPYRPPLS</sequence>